<evidence type="ECO:0000256" key="15">
    <source>
        <dbReference type="PROSITE-ProRule" id="PRU10086"/>
    </source>
</evidence>
<dbReference type="PANTHER" id="PTHR12550">
    <property type="entry name" value="HEPATOMA-DERIVED GROWTH FACTOR-RELATED"/>
    <property type="match status" value="1"/>
</dbReference>
<dbReference type="GO" id="GO:0006397">
    <property type="term" value="P:mRNA processing"/>
    <property type="evidence" value="ECO:0007669"/>
    <property type="project" value="UniProtKB-KW"/>
</dbReference>
<organism evidence="19 20">
    <name type="scientific">Cannabis sativa</name>
    <name type="common">Hemp</name>
    <name type="synonym">Marijuana</name>
    <dbReference type="NCBI Taxonomy" id="3483"/>
    <lineage>
        <taxon>Eukaryota</taxon>
        <taxon>Viridiplantae</taxon>
        <taxon>Streptophyta</taxon>
        <taxon>Embryophyta</taxon>
        <taxon>Tracheophyta</taxon>
        <taxon>Spermatophyta</taxon>
        <taxon>Magnoliopsida</taxon>
        <taxon>eudicotyledons</taxon>
        <taxon>Gunneridae</taxon>
        <taxon>Pentapetalae</taxon>
        <taxon>rosids</taxon>
        <taxon>fabids</taxon>
        <taxon>Rosales</taxon>
        <taxon>Cannabaceae</taxon>
        <taxon>Cannabis</taxon>
    </lineage>
</organism>
<feature type="compositionally biased region" description="Low complexity" evidence="16">
    <location>
        <begin position="683"/>
        <end position="697"/>
    </location>
</feature>
<dbReference type="Gene3D" id="3.90.226.10">
    <property type="entry name" value="2-enoyl-CoA Hydratase, Chain A, domain 1"/>
    <property type="match status" value="1"/>
</dbReference>
<feature type="region of interest" description="Disordered" evidence="16">
    <location>
        <begin position="1423"/>
        <end position="1550"/>
    </location>
</feature>
<keyword evidence="4" id="KW-0217">Developmental protein</keyword>
<dbReference type="Pfam" id="PF04818">
    <property type="entry name" value="CID"/>
    <property type="match status" value="1"/>
</dbReference>
<protein>
    <recommendedName>
        <fullName evidence="3 15">Endopeptidase Clp</fullName>
        <ecNumber evidence="3 15">3.4.21.92</ecNumber>
    </recommendedName>
</protein>
<dbReference type="EMBL" id="JAATIQ010000077">
    <property type="protein sequence ID" value="KAF4387647.1"/>
    <property type="molecule type" value="Genomic_DNA"/>
</dbReference>
<dbReference type="PROSITE" id="PS50812">
    <property type="entry name" value="PWWP"/>
    <property type="match status" value="1"/>
</dbReference>
<dbReference type="PANTHER" id="PTHR12550:SF70">
    <property type="entry name" value="JIL-1 ANCHORING AND STABILIZING PROTEIN, ISOFORM A"/>
    <property type="match status" value="1"/>
</dbReference>
<feature type="compositionally biased region" description="Basic and acidic residues" evidence="16">
    <location>
        <begin position="834"/>
        <end position="852"/>
    </location>
</feature>
<dbReference type="Proteomes" id="UP000583929">
    <property type="component" value="Unassembled WGS sequence"/>
</dbReference>
<evidence type="ECO:0000256" key="12">
    <source>
        <dbReference type="ARBA" id="ARBA00023242"/>
    </source>
</evidence>
<dbReference type="GO" id="GO:0005634">
    <property type="term" value="C:nucleus"/>
    <property type="evidence" value="ECO:0007669"/>
    <property type="project" value="UniProtKB-SubCell"/>
</dbReference>
<evidence type="ECO:0000256" key="13">
    <source>
        <dbReference type="ARBA" id="ARBA00034021"/>
    </source>
</evidence>
<keyword evidence="11" id="KW-0804">Transcription</keyword>
<keyword evidence="10" id="KW-0287">Flowering</keyword>
<keyword evidence="12" id="KW-0539">Nucleus</keyword>
<evidence type="ECO:0000256" key="10">
    <source>
        <dbReference type="ARBA" id="ARBA00023089"/>
    </source>
</evidence>
<dbReference type="Pfam" id="PF00855">
    <property type="entry name" value="PWWP"/>
    <property type="match status" value="1"/>
</dbReference>
<dbReference type="SMART" id="SM00582">
    <property type="entry name" value="RPR"/>
    <property type="match status" value="1"/>
</dbReference>
<evidence type="ECO:0000259" key="18">
    <source>
        <dbReference type="PROSITE" id="PS51391"/>
    </source>
</evidence>
<dbReference type="InterPro" id="IPR033135">
    <property type="entry name" value="ClpP_His_AS"/>
</dbReference>
<keyword evidence="20" id="KW-1185">Reference proteome</keyword>
<proteinExistence type="inferred from homology"/>
<evidence type="ECO:0000256" key="5">
    <source>
        <dbReference type="ARBA" id="ARBA00022664"/>
    </source>
</evidence>
<dbReference type="GO" id="GO:0009532">
    <property type="term" value="C:plastid stroma"/>
    <property type="evidence" value="ECO:0007669"/>
    <property type="project" value="UniProtKB-ARBA"/>
</dbReference>
<comment type="similarity">
    <text evidence="2">Belongs to the peptidase S14 family.</text>
</comment>
<keyword evidence="6" id="KW-0645">Protease</keyword>
<evidence type="ECO:0000256" key="14">
    <source>
        <dbReference type="PROSITE-ProRule" id="PRU10085"/>
    </source>
</evidence>
<dbReference type="FunFam" id="1.25.40.90:FF:000037">
    <property type="entry name" value="Enhancer of ag-4 2"/>
    <property type="match status" value="1"/>
</dbReference>
<keyword evidence="9" id="KW-0805">Transcription regulation</keyword>
<feature type="region of interest" description="Disordered" evidence="16">
    <location>
        <begin position="1329"/>
        <end position="1354"/>
    </location>
</feature>
<reference evidence="19 20" key="1">
    <citation type="journal article" date="2020" name="bioRxiv">
        <title>Sequence and annotation of 42 cannabis genomes reveals extensive copy number variation in cannabinoid synthesis and pathogen resistance genes.</title>
        <authorList>
            <person name="Mckernan K.J."/>
            <person name="Helbert Y."/>
            <person name="Kane L.T."/>
            <person name="Ebling H."/>
            <person name="Zhang L."/>
            <person name="Liu B."/>
            <person name="Eaton Z."/>
            <person name="Mclaughlin S."/>
            <person name="Kingan S."/>
            <person name="Baybayan P."/>
            <person name="Concepcion G."/>
            <person name="Jordan M."/>
            <person name="Riva A."/>
            <person name="Barbazuk W."/>
            <person name="Harkins T."/>
        </authorList>
    </citation>
    <scope>NUCLEOTIDE SEQUENCE [LARGE SCALE GENOMIC DNA]</scope>
    <source>
        <strain evidence="20">cv. Jamaican Lion 4</strain>
        <tissue evidence="19">Leaf</tissue>
    </source>
</reference>
<feature type="compositionally biased region" description="Polar residues" evidence="16">
    <location>
        <begin position="959"/>
        <end position="976"/>
    </location>
</feature>
<dbReference type="InterPro" id="IPR023562">
    <property type="entry name" value="ClpP/TepA"/>
</dbReference>
<dbReference type="InterPro" id="IPR000313">
    <property type="entry name" value="PWWP_dom"/>
</dbReference>
<comment type="catalytic activity">
    <reaction evidence="13 15">
        <text>Hydrolysis of proteins to small peptides in the presence of ATP and magnesium. alpha-casein is the usual test substrate. In the absence of ATP, only oligopeptides shorter than five residues are hydrolyzed (such as succinyl-Leu-Tyr-|-NHMec, and Leu-Tyr-Leu-|-Tyr-Trp, in which cleavage of the -Tyr-|-Leu- and -Tyr-|-Trp bonds also occurs).</text>
        <dbReference type="EC" id="3.4.21.92"/>
    </reaction>
</comment>
<feature type="compositionally biased region" description="Basic and acidic residues" evidence="16">
    <location>
        <begin position="528"/>
        <end position="544"/>
    </location>
</feature>
<dbReference type="PROSITE" id="PS51391">
    <property type="entry name" value="CID"/>
    <property type="match status" value="1"/>
</dbReference>
<dbReference type="GO" id="GO:0006508">
    <property type="term" value="P:proteolysis"/>
    <property type="evidence" value="ECO:0007669"/>
    <property type="project" value="UniProtKB-KW"/>
</dbReference>
<feature type="compositionally biased region" description="Low complexity" evidence="16">
    <location>
        <begin position="939"/>
        <end position="958"/>
    </location>
</feature>
<feature type="compositionally biased region" description="Basic and acidic residues" evidence="16">
    <location>
        <begin position="631"/>
        <end position="651"/>
    </location>
</feature>
<feature type="compositionally biased region" description="Polar residues" evidence="16">
    <location>
        <begin position="1336"/>
        <end position="1348"/>
    </location>
</feature>
<feature type="compositionally biased region" description="Polar residues" evidence="16">
    <location>
        <begin position="723"/>
        <end position="733"/>
    </location>
</feature>
<feature type="compositionally biased region" description="Basic and acidic residues" evidence="16">
    <location>
        <begin position="474"/>
        <end position="488"/>
    </location>
</feature>
<feature type="compositionally biased region" description="Polar residues" evidence="16">
    <location>
        <begin position="1095"/>
        <end position="1107"/>
    </location>
</feature>
<dbReference type="PRINTS" id="PR00127">
    <property type="entry name" value="CLPPROTEASEP"/>
</dbReference>
<feature type="compositionally biased region" description="Basic and acidic residues" evidence="16">
    <location>
        <begin position="880"/>
        <end position="908"/>
    </location>
</feature>
<dbReference type="SMART" id="SM00293">
    <property type="entry name" value="PWWP"/>
    <property type="match status" value="1"/>
</dbReference>
<dbReference type="InterPro" id="IPR008942">
    <property type="entry name" value="ENTH_VHS"/>
</dbReference>
<accession>A0A7J6GXI7</accession>
<keyword evidence="5" id="KW-0507">mRNA processing</keyword>
<evidence type="ECO:0000256" key="16">
    <source>
        <dbReference type="SAM" id="MobiDB-lite"/>
    </source>
</evidence>
<feature type="compositionally biased region" description="Pro residues" evidence="16">
    <location>
        <begin position="1432"/>
        <end position="1492"/>
    </location>
</feature>
<dbReference type="Gene3D" id="2.30.30.140">
    <property type="match status" value="1"/>
</dbReference>
<feature type="compositionally biased region" description="Low complexity" evidence="16">
    <location>
        <begin position="1495"/>
        <end position="1510"/>
    </location>
</feature>
<sequence length="1752" mass="191214">MRSLISSAKLVSGARSLWSPPCGSRRGYSLIPMVIEHSSRGERAYDIFSRLLKERIICINGPITDDTSHVVVAQLLFLESENPSKPINMYLNSPGGHVSAGKNCMWRMWSLWLERNDKVFEGLEETLEPLCYSVKYWVAGLVFDTKEQRFNLYLIGLAIYDTMQYIRSPINTICLGQAASMGSLLLAAGAKGQRRSLPNATIMVHQPSGGYSGQAKDMTIHTKQIVRVWDSLNELYSKHTGQPIDVIQKNMDRDYFMTPQEAKEFGIIDEVIDQRPIALVSDAVSNEGQANNEGQDKDKDKEDKVPSVDAMAPGRRRGANKAKAKGQLSLGDLVLAKVKGFPFWPAKISRPEDWKKPPDPKKYFVQFFGTEEIAFVAPADIQAFTSETKNKLSARCQGKAKHFAQAVKEICEEFDELQKKKSSNLTDDSERLEPGSEAPSVDGADDNDVEGDLKDGTGIIGSDGEAVNEEVDDSCSKLERCSQRRGEKDCEDVQPSAGGGTSDVLSPVKSSETKGKMSDAILSPVKSSETKGKMSDAIEPKMEMVLKAASDSSPHLEGVSGSGQKPLSNGHKLKKMTSGSKRSEVGGVEVHKNKNASSSRRKETPEDKADSDVCGEKKAKVFSKSKSHLKVPNDVRRPGGDSKEHIEDKVHGRTKKGPLSVATNEVLHPAKKSKHLDSRDDSSTGTFSKTKKSFSTSPIVMDSKTVIKSDLKKSTSLVKAENHVTSKSQNASGDETVLPPTKRRRRALEAMSESDIKMEKDVAVKNDVSSSNNVKAVVTQSQKKRRAVCLYDDEDDEPKTPVHGGSATIIKAPSNVSDDIKSFDVKIEKCEKTLDHGKDSTEHLESLTKESSKLNGSSSPDKLQADVKEHASHQSNENGAEVHPRSDEKQVEKEEKSESEALSSKELKPILISPKKSPHMNSAIKPGDEHIKATKPKTKVSSSASAKKVSSKGPVSAKDSSQNHVTIQRSKPASSTERSKPTQKPHSRINDVAVREKSTEPGQRVETGREDRSSLMIGSRTPDSEKSMKHLIAVAQAKRKQAHSQSFSFGISASAFPTGDFQGRSPSPTAVQHFFSGSGNSMMVDIQGSAALGSPPTNVHESASQSQHDVEELEEQRASSGNRVVGNSLSGGTEAAVARDAFEGMIETLSRTKESIGRATRLAIDCAKYGIANEVVEVLIRKLEAEPSYHRKVDLFFLVDSITQCSHTQKGIAGASYIPTVQAALPRLLGAAAPAGTGARENRRQCLKVLRLWLERKIFSETLLRRYIDDIGVPNEDTTVGFTLRRPSRAERAVDDPIREMEGMLVDEYGSNATFQLPGFLPCHVFEDDEEEEDQPSTFKENGQQEPTRVSGEMETCAVTPNDRRHCILEDVDGELEMEDVSGPPKDEKTSLVCNSFETDTLPVCTSFETDTQNLMFDRVAESAPSISSELPPLPEGSPPLPLDSPPPPPPLPPSPPPPPPPSSPSPPPPPPPPPPSEPPPPPLPPSCPPPMMVSQPSLLPQQMLPPQSSVHSSPQLPFQPPAPHEFSGAVTGNQLIPRAGNTPHGGPADGSVKSEMFAQQPHCYVPTGVCGPRDPSGFNPSRQLEHGHNDMYLNPQVSQPNQQYPQSTTPYIQRPMHPVPPQNPSGHFSYSKPAIQQHPQHSYHHPYPLPSHPDGRRPFVADEQWRMPSGEFKSDSQRGVWVNGGMTHSGPPFGQEGYYRPPFERPPTNNLSFQHPAPSTVPTGAPISGHSVPQMLPSRPDMSALNCWRPA</sequence>
<dbReference type="EC" id="3.4.21.92" evidence="3 15"/>
<evidence type="ECO:0000256" key="7">
    <source>
        <dbReference type="ARBA" id="ARBA00022801"/>
    </source>
</evidence>
<feature type="compositionally biased region" description="Basic and acidic residues" evidence="16">
    <location>
        <begin position="581"/>
        <end position="592"/>
    </location>
</feature>
<dbReference type="CDD" id="cd07017">
    <property type="entry name" value="S14_ClpP_2"/>
    <property type="match status" value="1"/>
</dbReference>
<dbReference type="PROSITE" id="PS00381">
    <property type="entry name" value="CLP_PROTEASE_SER"/>
    <property type="match status" value="1"/>
</dbReference>
<feature type="compositionally biased region" description="Basic and acidic residues" evidence="16">
    <location>
        <begin position="863"/>
        <end position="872"/>
    </location>
</feature>
<feature type="domain" description="CID" evidence="18">
    <location>
        <begin position="1134"/>
        <end position="1275"/>
    </location>
</feature>
<feature type="compositionally biased region" description="Basic and acidic residues" evidence="16">
    <location>
        <begin position="294"/>
        <end position="306"/>
    </location>
</feature>
<feature type="domain" description="PWWP" evidence="17">
    <location>
        <begin position="330"/>
        <end position="387"/>
    </location>
</feature>
<evidence type="ECO:0000256" key="6">
    <source>
        <dbReference type="ARBA" id="ARBA00022670"/>
    </source>
</evidence>
<feature type="active site" evidence="14">
    <location>
        <position position="180"/>
    </location>
</feature>
<dbReference type="InterPro" id="IPR006569">
    <property type="entry name" value="CID_dom"/>
</dbReference>
<dbReference type="InterPro" id="IPR001907">
    <property type="entry name" value="ClpP"/>
</dbReference>
<dbReference type="GO" id="GO:0004176">
    <property type="term" value="F:ATP-dependent peptidase activity"/>
    <property type="evidence" value="ECO:0007669"/>
    <property type="project" value="InterPro"/>
</dbReference>
<dbReference type="Pfam" id="PF00574">
    <property type="entry name" value="CLP_protease"/>
    <property type="match status" value="2"/>
</dbReference>
<evidence type="ECO:0000256" key="1">
    <source>
        <dbReference type="ARBA" id="ARBA00004123"/>
    </source>
</evidence>
<dbReference type="GO" id="GO:0009908">
    <property type="term" value="P:flower development"/>
    <property type="evidence" value="ECO:0007669"/>
    <property type="project" value="UniProtKB-KW"/>
</dbReference>
<dbReference type="Gene3D" id="1.25.40.90">
    <property type="match status" value="1"/>
</dbReference>
<comment type="caution">
    <text evidence="19">The sequence shown here is derived from an EMBL/GenBank/DDBJ whole genome shotgun (WGS) entry which is preliminary data.</text>
</comment>
<evidence type="ECO:0000256" key="9">
    <source>
        <dbReference type="ARBA" id="ARBA00023015"/>
    </source>
</evidence>
<dbReference type="PROSITE" id="PS00382">
    <property type="entry name" value="CLP_PROTEASE_HIS"/>
    <property type="match status" value="1"/>
</dbReference>
<feature type="compositionally biased region" description="Basic residues" evidence="16">
    <location>
        <begin position="620"/>
        <end position="629"/>
    </location>
</feature>
<dbReference type="InterPro" id="IPR029045">
    <property type="entry name" value="ClpP/crotonase-like_dom_sf"/>
</dbReference>
<feature type="region of interest" description="Disordered" evidence="16">
    <location>
        <begin position="1088"/>
        <end position="1110"/>
    </location>
</feature>
<dbReference type="HAMAP" id="MF_00444">
    <property type="entry name" value="ClpP"/>
    <property type="match status" value="1"/>
</dbReference>
<evidence type="ECO:0000256" key="3">
    <source>
        <dbReference type="ARBA" id="ARBA00013230"/>
    </source>
</evidence>
<evidence type="ECO:0000256" key="2">
    <source>
        <dbReference type="ARBA" id="ARBA00007039"/>
    </source>
</evidence>
<feature type="region of interest" description="Disordered" evidence="16">
    <location>
        <begin position="1706"/>
        <end position="1742"/>
    </location>
</feature>
<feature type="region of interest" description="Disordered" evidence="16">
    <location>
        <begin position="285"/>
        <end position="323"/>
    </location>
</feature>
<evidence type="ECO:0000256" key="8">
    <source>
        <dbReference type="ARBA" id="ARBA00022825"/>
    </source>
</evidence>
<gene>
    <name evidence="19" type="ORF">G4B88_003974</name>
</gene>
<dbReference type="SUPFAM" id="SSF52096">
    <property type="entry name" value="ClpP/crotonase"/>
    <property type="match status" value="1"/>
</dbReference>
<feature type="compositionally biased region" description="Basic and acidic residues" evidence="16">
    <location>
        <begin position="600"/>
        <end position="619"/>
    </location>
</feature>
<evidence type="ECO:0000313" key="19">
    <source>
        <dbReference type="EMBL" id="KAF4387647.1"/>
    </source>
</evidence>
<feature type="active site" evidence="15">
    <location>
        <position position="205"/>
    </location>
</feature>
<evidence type="ECO:0000256" key="4">
    <source>
        <dbReference type="ARBA" id="ARBA00022473"/>
    </source>
</evidence>
<feature type="region of interest" description="Disordered" evidence="16">
    <location>
        <begin position="422"/>
        <end position="754"/>
    </location>
</feature>
<keyword evidence="8" id="KW-0720">Serine protease</keyword>
<evidence type="ECO:0000256" key="11">
    <source>
        <dbReference type="ARBA" id="ARBA00023163"/>
    </source>
</evidence>
<feature type="region of interest" description="Disordered" evidence="16">
    <location>
        <begin position="834"/>
        <end position="1026"/>
    </location>
</feature>
<evidence type="ECO:0000313" key="20">
    <source>
        <dbReference type="Proteomes" id="UP000583929"/>
    </source>
</evidence>
<feature type="compositionally biased region" description="Basic residues" evidence="16">
    <location>
        <begin position="314"/>
        <end position="323"/>
    </location>
</feature>
<dbReference type="InterPro" id="IPR018215">
    <property type="entry name" value="ClpP_Ser_AS"/>
</dbReference>
<dbReference type="GO" id="GO:0004252">
    <property type="term" value="F:serine-type endopeptidase activity"/>
    <property type="evidence" value="ECO:0007669"/>
    <property type="project" value="UniProtKB-EC"/>
</dbReference>
<evidence type="ECO:0000259" key="17">
    <source>
        <dbReference type="PROSITE" id="PS50812"/>
    </source>
</evidence>
<dbReference type="SUPFAM" id="SSF63748">
    <property type="entry name" value="Tudor/PWWP/MBT"/>
    <property type="match status" value="1"/>
</dbReference>
<name>A0A7J6GXI7_CANSA</name>
<comment type="subcellular location">
    <subcellularLocation>
        <location evidence="1">Nucleus</location>
    </subcellularLocation>
</comment>
<keyword evidence="7" id="KW-0378">Hydrolase</keyword>
<feature type="region of interest" description="Disordered" evidence="16">
    <location>
        <begin position="791"/>
        <end position="810"/>
    </location>
</feature>